<dbReference type="GO" id="GO:0002189">
    <property type="term" value="C:ribose phosphate diphosphokinase complex"/>
    <property type="evidence" value="ECO:0007669"/>
    <property type="project" value="TreeGrafter"/>
</dbReference>
<evidence type="ECO:0000256" key="1">
    <source>
        <dbReference type="ARBA" id="ARBA00013247"/>
    </source>
</evidence>
<dbReference type="Gene3D" id="3.40.50.2020">
    <property type="match status" value="2"/>
</dbReference>
<keyword evidence="2" id="KW-0808">Transferase</keyword>
<feature type="domain" description="Ribose-phosphate pyrophosphokinase N-terminal" evidence="10">
    <location>
        <begin position="31"/>
        <end position="113"/>
    </location>
</feature>
<keyword evidence="5" id="KW-0418">Kinase</keyword>
<evidence type="ECO:0000256" key="5">
    <source>
        <dbReference type="ARBA" id="ARBA00022777"/>
    </source>
</evidence>
<dbReference type="Pfam" id="PF13793">
    <property type="entry name" value="Pribosyltran_N"/>
    <property type="match status" value="1"/>
</dbReference>
<comment type="catalytic activity">
    <reaction evidence="7">
        <text>D-ribose 5-phosphate + ATP = 5-phospho-alpha-D-ribose 1-diphosphate + AMP + H(+)</text>
        <dbReference type="Rhea" id="RHEA:15609"/>
        <dbReference type="ChEBI" id="CHEBI:15378"/>
        <dbReference type="ChEBI" id="CHEBI:30616"/>
        <dbReference type="ChEBI" id="CHEBI:58017"/>
        <dbReference type="ChEBI" id="CHEBI:78346"/>
        <dbReference type="ChEBI" id="CHEBI:456215"/>
        <dbReference type="EC" id="2.7.6.1"/>
    </reaction>
</comment>
<dbReference type="InterPro" id="IPR000836">
    <property type="entry name" value="PRTase_dom"/>
</dbReference>
<organism evidence="11 12">
    <name type="scientific">Candidatus Nealsonbacteria bacterium CG08_land_8_20_14_0_20_38_20</name>
    <dbReference type="NCBI Taxonomy" id="1974705"/>
    <lineage>
        <taxon>Bacteria</taxon>
        <taxon>Candidatus Nealsoniibacteriota</taxon>
    </lineage>
</organism>
<dbReference type="CDD" id="cd06223">
    <property type="entry name" value="PRTases_typeI"/>
    <property type="match status" value="1"/>
</dbReference>
<evidence type="ECO:0000259" key="10">
    <source>
        <dbReference type="Pfam" id="PF13793"/>
    </source>
</evidence>
<dbReference type="GO" id="GO:0005524">
    <property type="term" value="F:ATP binding"/>
    <property type="evidence" value="ECO:0007669"/>
    <property type="project" value="UniProtKB-KW"/>
</dbReference>
<dbReference type="EMBL" id="PEYD01000025">
    <property type="protein sequence ID" value="PIS39556.1"/>
    <property type="molecule type" value="Genomic_DNA"/>
</dbReference>
<evidence type="ECO:0000256" key="8">
    <source>
        <dbReference type="RuleBase" id="RU004324"/>
    </source>
</evidence>
<dbReference type="SUPFAM" id="SSF53271">
    <property type="entry name" value="PRTase-like"/>
    <property type="match status" value="1"/>
</dbReference>
<evidence type="ECO:0000313" key="11">
    <source>
        <dbReference type="EMBL" id="PIS39556.1"/>
    </source>
</evidence>
<evidence type="ECO:0000256" key="6">
    <source>
        <dbReference type="ARBA" id="ARBA00022840"/>
    </source>
</evidence>
<dbReference type="GO" id="GO:0004749">
    <property type="term" value="F:ribose phosphate diphosphokinase activity"/>
    <property type="evidence" value="ECO:0007669"/>
    <property type="project" value="UniProtKB-EC"/>
</dbReference>
<name>A0A2H0YMB5_9BACT</name>
<dbReference type="GO" id="GO:0005737">
    <property type="term" value="C:cytoplasm"/>
    <property type="evidence" value="ECO:0007669"/>
    <property type="project" value="TreeGrafter"/>
</dbReference>
<keyword evidence="4" id="KW-0547">Nucleotide-binding</keyword>
<comment type="caution">
    <text evidence="11">The sequence shown here is derived from an EMBL/GenBank/DDBJ whole genome shotgun (WGS) entry which is preliminary data.</text>
</comment>
<dbReference type="GO" id="GO:0006164">
    <property type="term" value="P:purine nucleotide biosynthetic process"/>
    <property type="evidence" value="ECO:0007669"/>
    <property type="project" value="TreeGrafter"/>
</dbReference>
<evidence type="ECO:0000256" key="4">
    <source>
        <dbReference type="ARBA" id="ARBA00022741"/>
    </source>
</evidence>
<dbReference type="InterPro" id="IPR029099">
    <property type="entry name" value="Pribosyltran_N"/>
</dbReference>
<dbReference type="AlphaFoldDB" id="A0A2H0YMB5"/>
<evidence type="ECO:0000256" key="3">
    <source>
        <dbReference type="ARBA" id="ARBA00022727"/>
    </source>
</evidence>
<evidence type="ECO:0000256" key="2">
    <source>
        <dbReference type="ARBA" id="ARBA00022679"/>
    </source>
</evidence>
<evidence type="ECO:0000313" key="12">
    <source>
        <dbReference type="Proteomes" id="UP000230088"/>
    </source>
</evidence>
<feature type="domain" description="Phosphoribosyltransferase" evidence="9">
    <location>
        <begin position="186"/>
        <end position="259"/>
    </location>
</feature>
<dbReference type="Proteomes" id="UP000230088">
    <property type="component" value="Unassembled WGS sequence"/>
</dbReference>
<dbReference type="NCBIfam" id="TIGR01251">
    <property type="entry name" value="ribP_PPkin"/>
    <property type="match status" value="1"/>
</dbReference>
<sequence>MKTYLVLTSAAEHFAKKIKNGDFEVILPDLNRENKMYFPDGEIYVRLSKVREMKERRVIVLHSGAPEPNEGLVEMELLLQILKDNDIRAEIFFTYFPYGRQDKIFEQGETSAAENLIHKLVNYYKVKRIYIVEPHFAERDWVKNYPLVNISATPILMAKARQDFGKNILFLAADKGGQRRFKVKGFNKIRKNSYQIELELSKKLINSIKGKTVGLIDDLIGTGGTLLKAGELVKKYRAKKVVCLLTHALLKEGVEKIRKKFAKVYLTNTIKQPKVPQINITQLILKAISKYGRN</sequence>
<dbReference type="PANTHER" id="PTHR10210">
    <property type="entry name" value="RIBOSE-PHOSPHATE DIPHOSPHOKINASE FAMILY MEMBER"/>
    <property type="match status" value="1"/>
</dbReference>
<dbReference type="EC" id="2.7.6.1" evidence="1"/>
<dbReference type="Pfam" id="PF00156">
    <property type="entry name" value="Pribosyltran"/>
    <property type="match status" value="1"/>
</dbReference>
<keyword evidence="6" id="KW-0067">ATP-binding</keyword>
<gene>
    <name evidence="11" type="ORF">COT33_01380</name>
</gene>
<evidence type="ECO:0000259" key="9">
    <source>
        <dbReference type="Pfam" id="PF00156"/>
    </source>
</evidence>
<evidence type="ECO:0000256" key="7">
    <source>
        <dbReference type="ARBA" id="ARBA00049535"/>
    </source>
</evidence>
<dbReference type="InterPro" id="IPR029057">
    <property type="entry name" value="PRTase-like"/>
</dbReference>
<dbReference type="GO" id="GO:0016301">
    <property type="term" value="F:kinase activity"/>
    <property type="evidence" value="ECO:0007669"/>
    <property type="project" value="UniProtKB-KW"/>
</dbReference>
<keyword evidence="3 8" id="KW-0545">Nucleotide biosynthesis</keyword>
<dbReference type="GO" id="GO:0000287">
    <property type="term" value="F:magnesium ion binding"/>
    <property type="evidence" value="ECO:0007669"/>
    <property type="project" value="InterPro"/>
</dbReference>
<protein>
    <recommendedName>
        <fullName evidence="1">ribose-phosphate diphosphokinase</fullName>
        <ecNumber evidence="1">2.7.6.1</ecNumber>
    </recommendedName>
</protein>
<accession>A0A2H0YMB5</accession>
<dbReference type="GO" id="GO:0006015">
    <property type="term" value="P:5-phosphoribose 1-diphosphate biosynthetic process"/>
    <property type="evidence" value="ECO:0007669"/>
    <property type="project" value="TreeGrafter"/>
</dbReference>
<comment type="similarity">
    <text evidence="8">Belongs to the ribose-phosphate pyrophosphokinase family.</text>
</comment>
<reference evidence="12" key="1">
    <citation type="submission" date="2017-09" db="EMBL/GenBank/DDBJ databases">
        <title>Depth-based differentiation of microbial function through sediment-hosted aquifers and enrichment of novel symbionts in the deep terrestrial subsurface.</title>
        <authorList>
            <person name="Probst A.J."/>
            <person name="Ladd B."/>
            <person name="Jarett J.K."/>
            <person name="Geller-Mcgrath D.E."/>
            <person name="Sieber C.M.K."/>
            <person name="Emerson J.B."/>
            <person name="Anantharaman K."/>
            <person name="Thomas B.C."/>
            <person name="Malmstrom R."/>
            <person name="Stieglmeier M."/>
            <person name="Klingl A."/>
            <person name="Woyke T."/>
            <person name="Ryan C.M."/>
            <person name="Banfield J.F."/>
        </authorList>
    </citation>
    <scope>NUCLEOTIDE SEQUENCE [LARGE SCALE GENOMIC DNA]</scope>
</reference>
<dbReference type="InterPro" id="IPR005946">
    <property type="entry name" value="Rib-P_diPkinase"/>
</dbReference>
<dbReference type="PANTHER" id="PTHR10210:SF32">
    <property type="entry name" value="RIBOSE-PHOSPHATE PYROPHOSPHOKINASE 2"/>
    <property type="match status" value="1"/>
</dbReference>
<dbReference type="SMART" id="SM01400">
    <property type="entry name" value="Pribosyltran_N"/>
    <property type="match status" value="1"/>
</dbReference>
<proteinExistence type="inferred from homology"/>